<dbReference type="PROSITE" id="PS50104">
    <property type="entry name" value="TIR"/>
    <property type="match status" value="1"/>
</dbReference>
<dbReference type="Proteomes" id="UP000288805">
    <property type="component" value="Unassembled WGS sequence"/>
</dbReference>
<keyword evidence="2" id="KW-0378">Hydrolase</keyword>
<evidence type="ECO:0000256" key="3">
    <source>
        <dbReference type="ARBA" id="ARBA00023027"/>
    </source>
</evidence>
<comment type="caution">
    <text evidence="6">The sequence shown here is derived from an EMBL/GenBank/DDBJ whole genome shotgun (WGS) entry which is preliminary data.</text>
</comment>
<dbReference type="GO" id="GO:0061809">
    <property type="term" value="F:NAD+ nucleosidase activity, cyclic ADP-ribose generating"/>
    <property type="evidence" value="ECO:0007669"/>
    <property type="project" value="UniProtKB-EC"/>
</dbReference>
<dbReference type="AlphaFoldDB" id="A0A438FY80"/>
<evidence type="ECO:0000313" key="6">
    <source>
        <dbReference type="EMBL" id="RVW64920.1"/>
    </source>
</evidence>
<evidence type="ECO:0000256" key="4">
    <source>
        <dbReference type="ARBA" id="ARBA00047304"/>
    </source>
</evidence>
<dbReference type="GO" id="GO:0007165">
    <property type="term" value="P:signal transduction"/>
    <property type="evidence" value="ECO:0007669"/>
    <property type="project" value="InterPro"/>
</dbReference>
<dbReference type="PANTHER" id="PTHR32009:SF39">
    <property type="entry name" value="TIR DOMAIN-CONTAINING PROTEIN"/>
    <property type="match status" value="1"/>
</dbReference>
<dbReference type="InterPro" id="IPR000157">
    <property type="entry name" value="TIR_dom"/>
</dbReference>
<feature type="domain" description="TIR" evidence="5">
    <location>
        <begin position="19"/>
        <end position="75"/>
    </location>
</feature>
<evidence type="ECO:0000259" key="5">
    <source>
        <dbReference type="PROSITE" id="PS50104"/>
    </source>
</evidence>
<dbReference type="EC" id="3.2.2.6" evidence="1"/>
<organism evidence="6 7">
    <name type="scientific">Vitis vinifera</name>
    <name type="common">Grape</name>
    <dbReference type="NCBI Taxonomy" id="29760"/>
    <lineage>
        <taxon>Eukaryota</taxon>
        <taxon>Viridiplantae</taxon>
        <taxon>Streptophyta</taxon>
        <taxon>Embryophyta</taxon>
        <taxon>Tracheophyta</taxon>
        <taxon>Spermatophyta</taxon>
        <taxon>Magnoliopsida</taxon>
        <taxon>eudicotyledons</taxon>
        <taxon>Gunneridae</taxon>
        <taxon>Pentapetalae</taxon>
        <taxon>rosids</taxon>
        <taxon>Vitales</taxon>
        <taxon>Vitaceae</taxon>
        <taxon>Viteae</taxon>
        <taxon>Vitis</taxon>
    </lineage>
</organism>
<evidence type="ECO:0000313" key="7">
    <source>
        <dbReference type="Proteomes" id="UP000288805"/>
    </source>
</evidence>
<dbReference type="OrthoDB" id="1678688at2759"/>
<gene>
    <name evidence="6" type="primary">N_103</name>
    <name evidence="6" type="ORF">CK203_041895</name>
</gene>
<dbReference type="Gene3D" id="3.40.50.10140">
    <property type="entry name" value="Toll/interleukin-1 receptor homology (TIR) domain"/>
    <property type="match status" value="1"/>
</dbReference>
<dbReference type="Pfam" id="PF01582">
    <property type="entry name" value="TIR"/>
    <property type="match status" value="1"/>
</dbReference>
<dbReference type="PANTHER" id="PTHR32009">
    <property type="entry name" value="TMV RESISTANCE PROTEIN N-LIKE"/>
    <property type="match status" value="1"/>
</dbReference>
<accession>A0A438FY80</accession>
<dbReference type="EMBL" id="QGNW01000697">
    <property type="protein sequence ID" value="RVW64920.1"/>
    <property type="molecule type" value="Genomic_DNA"/>
</dbReference>
<evidence type="ECO:0000256" key="1">
    <source>
        <dbReference type="ARBA" id="ARBA00011982"/>
    </source>
</evidence>
<name>A0A438FY80_VITVI</name>
<dbReference type="SUPFAM" id="SSF52200">
    <property type="entry name" value="Toll/Interleukin receptor TIR domain"/>
    <property type="match status" value="1"/>
</dbReference>
<sequence>MASMSMKRVSPSSHTIEYWRYDVLLSFRGEDTHDGFTHHLFKALGPKHIDTFKDDKLQRGEMIGSLLKTIEESRV</sequence>
<protein>
    <recommendedName>
        <fullName evidence="1">ADP-ribosyl cyclase/cyclic ADP-ribose hydrolase</fullName>
        <ecNumber evidence="1">3.2.2.6</ecNumber>
    </recommendedName>
</protein>
<reference evidence="6 7" key="1">
    <citation type="journal article" date="2018" name="PLoS Genet.">
        <title>Population sequencing reveals clonal diversity and ancestral inbreeding in the grapevine cultivar Chardonnay.</title>
        <authorList>
            <person name="Roach M.J."/>
            <person name="Johnson D.L."/>
            <person name="Bohlmann J."/>
            <person name="van Vuuren H.J."/>
            <person name="Jones S.J."/>
            <person name="Pretorius I.S."/>
            <person name="Schmidt S.A."/>
            <person name="Borneman A.R."/>
        </authorList>
    </citation>
    <scope>NUCLEOTIDE SEQUENCE [LARGE SCALE GENOMIC DNA]</scope>
    <source>
        <strain evidence="7">cv. Chardonnay</strain>
        <tissue evidence="6">Leaf</tissue>
    </source>
</reference>
<evidence type="ECO:0000256" key="2">
    <source>
        <dbReference type="ARBA" id="ARBA00022801"/>
    </source>
</evidence>
<comment type="catalytic activity">
    <reaction evidence="4">
        <text>NAD(+) + H2O = ADP-D-ribose + nicotinamide + H(+)</text>
        <dbReference type="Rhea" id="RHEA:16301"/>
        <dbReference type="ChEBI" id="CHEBI:15377"/>
        <dbReference type="ChEBI" id="CHEBI:15378"/>
        <dbReference type="ChEBI" id="CHEBI:17154"/>
        <dbReference type="ChEBI" id="CHEBI:57540"/>
        <dbReference type="ChEBI" id="CHEBI:57967"/>
        <dbReference type="EC" id="3.2.2.6"/>
    </reaction>
    <physiologicalReaction direction="left-to-right" evidence="4">
        <dbReference type="Rhea" id="RHEA:16302"/>
    </physiologicalReaction>
</comment>
<proteinExistence type="predicted"/>
<keyword evidence="3" id="KW-0520">NAD</keyword>
<dbReference type="InterPro" id="IPR035897">
    <property type="entry name" value="Toll_tir_struct_dom_sf"/>
</dbReference>